<dbReference type="SUPFAM" id="SSF53448">
    <property type="entry name" value="Nucleotide-diphospho-sugar transferases"/>
    <property type="match status" value="1"/>
</dbReference>
<dbReference type="InterPro" id="IPR001173">
    <property type="entry name" value="Glyco_trans_2-like"/>
</dbReference>
<evidence type="ECO:0000313" key="2">
    <source>
        <dbReference type="EMBL" id="QGY46568.1"/>
    </source>
</evidence>
<protein>
    <submittedName>
        <fullName evidence="2">Glycosyltransferase</fullName>
    </submittedName>
</protein>
<dbReference type="PANTHER" id="PTHR22916">
    <property type="entry name" value="GLYCOSYLTRANSFERASE"/>
    <property type="match status" value="1"/>
</dbReference>
<gene>
    <name evidence="2" type="ORF">GM418_23780</name>
</gene>
<reference evidence="2 3" key="1">
    <citation type="submission" date="2019-11" db="EMBL/GenBank/DDBJ databases">
        <authorList>
            <person name="Zheng R.K."/>
            <person name="Sun C.M."/>
        </authorList>
    </citation>
    <scope>NUCLEOTIDE SEQUENCE [LARGE SCALE GENOMIC DNA]</scope>
    <source>
        <strain evidence="2 3">WC007</strain>
    </source>
</reference>
<dbReference type="AlphaFoldDB" id="A0A6I6JZH7"/>
<dbReference type="InterPro" id="IPR029044">
    <property type="entry name" value="Nucleotide-diphossugar_trans"/>
</dbReference>
<dbReference type="Proteomes" id="UP000428260">
    <property type="component" value="Chromosome"/>
</dbReference>
<accession>A0A6I6JZH7</accession>
<dbReference type="Gene3D" id="3.90.550.10">
    <property type="entry name" value="Spore Coat Polysaccharide Biosynthesis Protein SpsA, Chain A"/>
    <property type="match status" value="1"/>
</dbReference>
<evidence type="ECO:0000313" key="3">
    <source>
        <dbReference type="Proteomes" id="UP000428260"/>
    </source>
</evidence>
<dbReference type="KEGG" id="mcos:GM418_23780"/>
<name>A0A6I6JZH7_9BACT</name>
<feature type="domain" description="Glycosyltransferase 2-like" evidence="1">
    <location>
        <begin position="8"/>
        <end position="146"/>
    </location>
</feature>
<keyword evidence="3" id="KW-1185">Reference proteome</keyword>
<organism evidence="2 3">
    <name type="scientific">Maribellus comscasis</name>
    <dbReference type="NCBI Taxonomy" id="2681766"/>
    <lineage>
        <taxon>Bacteria</taxon>
        <taxon>Pseudomonadati</taxon>
        <taxon>Bacteroidota</taxon>
        <taxon>Bacteroidia</taxon>
        <taxon>Marinilabiliales</taxon>
        <taxon>Prolixibacteraceae</taxon>
        <taxon>Maribellus</taxon>
    </lineage>
</organism>
<keyword evidence="2" id="KW-0808">Transferase</keyword>
<sequence length="310" mass="36628">MESNFKVSIIIPTYNQEKYIGRTIESAISQDYSNIEIIIADDQSTDKTEAIARYYENQDKRIIYFRNRLNIGRVANYKKALNNYATGEYVINLDGDDLLLDKTFISEGIKLLSKYPECNLIVGCKQSKRENGKLYKREHKVKYEIIKISGVEFVTKLFSTYQFAHVGTIYSRSAALSGEFYEKNIISSDMESILRLALKSDILIYNKIVAQWNYTGYNESTIQKFDDAIDNIKWIQSVGNELRKHIGVFQFLKWRIKMKYRYLTPINESLKYQKFLKLKQFRLMLKYRILLLFILSRIKKMYNKLNQEIQ</sequence>
<dbReference type="GO" id="GO:0016758">
    <property type="term" value="F:hexosyltransferase activity"/>
    <property type="evidence" value="ECO:0007669"/>
    <property type="project" value="UniProtKB-ARBA"/>
</dbReference>
<dbReference type="Pfam" id="PF00535">
    <property type="entry name" value="Glycos_transf_2"/>
    <property type="match status" value="1"/>
</dbReference>
<dbReference type="CDD" id="cd00761">
    <property type="entry name" value="Glyco_tranf_GTA_type"/>
    <property type="match status" value="1"/>
</dbReference>
<dbReference type="RefSeq" id="WP_158869699.1">
    <property type="nucleotide sequence ID" value="NZ_CP046401.1"/>
</dbReference>
<proteinExistence type="predicted"/>
<evidence type="ECO:0000259" key="1">
    <source>
        <dbReference type="Pfam" id="PF00535"/>
    </source>
</evidence>
<dbReference type="EMBL" id="CP046401">
    <property type="protein sequence ID" value="QGY46568.1"/>
    <property type="molecule type" value="Genomic_DNA"/>
</dbReference>